<dbReference type="AlphaFoldDB" id="M7N3J0"/>
<comment type="caution">
    <text evidence="1">The sequence shown here is derived from an EMBL/GenBank/DDBJ whole genome shotgun (WGS) entry which is preliminary data.</text>
</comment>
<dbReference type="eggNOG" id="ENOG50338FD">
    <property type="taxonomic scope" value="Bacteria"/>
</dbReference>
<evidence type="ECO:0000313" key="1">
    <source>
        <dbReference type="EMBL" id="EMR01761.1"/>
    </source>
</evidence>
<keyword evidence="2" id="KW-1185">Reference proteome</keyword>
<dbReference type="GO" id="GO:0008270">
    <property type="term" value="F:zinc ion binding"/>
    <property type="evidence" value="ECO:0007669"/>
    <property type="project" value="InterPro"/>
</dbReference>
<name>M7N3J0_9BACT</name>
<dbReference type="RefSeq" id="WP_009196505.1">
    <property type="nucleotide sequence ID" value="NZ_AODQ01000092.1"/>
</dbReference>
<dbReference type="Gene3D" id="3.40.1050.10">
    <property type="entry name" value="Carbonic anhydrase"/>
    <property type="match status" value="1"/>
</dbReference>
<accession>M7N3J0</accession>
<reference evidence="1 2" key="1">
    <citation type="journal article" date="2013" name="Genome Announc.">
        <title>Draft Genome Sequence of Cesiribacter andamanensis Strain AMV16T, Isolated from a Soil Sample from a Mud Volcano in the Andaman Islands, India.</title>
        <authorList>
            <person name="Shivaji S."/>
            <person name="Ara S."/>
            <person name="Begum Z."/>
            <person name="Srinivas T.N."/>
            <person name="Singh A."/>
            <person name="Kumar Pinnaka A."/>
        </authorList>
    </citation>
    <scope>NUCLEOTIDE SEQUENCE [LARGE SCALE GENOMIC DNA]</scope>
    <source>
        <strain evidence="1 2">AMV16</strain>
    </source>
</reference>
<gene>
    <name evidence="1" type="ORF">ADICEAN_03120</name>
</gene>
<sequence>MNPSSNEPASLFLLCPASQLEPFIRQHVGQHTYFLTALASVFDVDNVPYAEALVDFLETNAIRELYVVQDLNCRFLRTVLSGVPGTGTAAERVLQALYCTHFEYVMRTGTFRIQCYRLARLHVLQQAEQLLANGLLQRAIGRNRIALRAMICDKSTRLVETIDLKPEGICL</sequence>
<dbReference type="Proteomes" id="UP000011910">
    <property type="component" value="Unassembled WGS sequence"/>
</dbReference>
<dbReference type="EMBL" id="AODQ01000092">
    <property type="protein sequence ID" value="EMR01761.1"/>
    <property type="molecule type" value="Genomic_DNA"/>
</dbReference>
<dbReference type="InterPro" id="IPR036874">
    <property type="entry name" value="Carbonic_anhydrase_sf"/>
</dbReference>
<proteinExistence type="predicted"/>
<dbReference type="OrthoDB" id="1161221at2"/>
<dbReference type="STRING" id="1279009.ADICEAN_03120"/>
<dbReference type="GO" id="GO:0004089">
    <property type="term" value="F:carbonate dehydratase activity"/>
    <property type="evidence" value="ECO:0007669"/>
    <property type="project" value="InterPro"/>
</dbReference>
<organism evidence="1 2">
    <name type="scientific">Cesiribacter andamanensis AMV16</name>
    <dbReference type="NCBI Taxonomy" id="1279009"/>
    <lineage>
        <taxon>Bacteria</taxon>
        <taxon>Pseudomonadati</taxon>
        <taxon>Bacteroidota</taxon>
        <taxon>Cytophagia</taxon>
        <taxon>Cytophagales</taxon>
        <taxon>Cesiribacteraceae</taxon>
        <taxon>Cesiribacter</taxon>
    </lineage>
</organism>
<protein>
    <submittedName>
        <fullName evidence="1">Uncharacterized protein</fullName>
    </submittedName>
</protein>
<evidence type="ECO:0000313" key="2">
    <source>
        <dbReference type="Proteomes" id="UP000011910"/>
    </source>
</evidence>